<evidence type="ECO:0000313" key="3">
    <source>
        <dbReference type="Proteomes" id="UP000636960"/>
    </source>
</evidence>
<protein>
    <recommendedName>
        <fullName evidence="4">Secreted protein/lipoprotein</fullName>
    </recommendedName>
</protein>
<evidence type="ECO:0000313" key="2">
    <source>
        <dbReference type="EMBL" id="GIE93887.1"/>
    </source>
</evidence>
<comment type="caution">
    <text evidence="2">The sequence shown here is derived from an EMBL/GenBank/DDBJ whole genome shotgun (WGS) entry which is preliminary data.</text>
</comment>
<dbReference type="AlphaFoldDB" id="A0A919JUY2"/>
<evidence type="ECO:0000256" key="1">
    <source>
        <dbReference type="SAM" id="MobiDB-lite"/>
    </source>
</evidence>
<name>A0A919JUY2_9ACTN</name>
<reference evidence="2" key="1">
    <citation type="submission" date="2021-01" db="EMBL/GenBank/DDBJ databases">
        <title>Whole genome shotgun sequence of Actinoplanes rishiriensis NBRC 108556.</title>
        <authorList>
            <person name="Komaki H."/>
            <person name="Tamura T."/>
        </authorList>
    </citation>
    <scope>NUCLEOTIDE SEQUENCE</scope>
    <source>
        <strain evidence="2">NBRC 108556</strain>
    </source>
</reference>
<dbReference type="RefSeq" id="WP_239162515.1">
    <property type="nucleotide sequence ID" value="NZ_BOMV01000007.1"/>
</dbReference>
<proteinExistence type="predicted"/>
<feature type="region of interest" description="Disordered" evidence="1">
    <location>
        <begin position="22"/>
        <end position="45"/>
    </location>
</feature>
<gene>
    <name evidence="2" type="ORF">Ari01nite_13520</name>
</gene>
<accession>A0A919JUY2</accession>
<keyword evidence="3" id="KW-1185">Reference proteome</keyword>
<dbReference type="Proteomes" id="UP000636960">
    <property type="component" value="Unassembled WGS sequence"/>
</dbReference>
<evidence type="ECO:0008006" key="4">
    <source>
        <dbReference type="Google" id="ProtNLM"/>
    </source>
</evidence>
<dbReference type="EMBL" id="BOMV01000007">
    <property type="protein sequence ID" value="GIE93887.1"/>
    <property type="molecule type" value="Genomic_DNA"/>
</dbReference>
<organism evidence="2 3">
    <name type="scientific">Paractinoplanes rishiriensis</name>
    <dbReference type="NCBI Taxonomy" id="1050105"/>
    <lineage>
        <taxon>Bacteria</taxon>
        <taxon>Bacillati</taxon>
        <taxon>Actinomycetota</taxon>
        <taxon>Actinomycetes</taxon>
        <taxon>Micromonosporales</taxon>
        <taxon>Micromonosporaceae</taxon>
        <taxon>Paractinoplanes</taxon>
    </lineage>
</organism>
<sequence length="183" mass="19383">MNRRAGVMGLVTVLVIGQAGCSSDGGDGGTPASSTVPEPSPSASLPLSVAAERDALVAYRGMWSAFVEAGKTSDPDAPDLRRYASDNALKLIVSSLFTDRDQGKVTKGPLHIDPKTTESKPPDAPTEVKILDCVDSTNWLEYKKSGELWDKESGSKHRTTATVRLTDGVWKVSSFVLEGAATC</sequence>